<dbReference type="GO" id="GO:0003729">
    <property type="term" value="F:mRNA binding"/>
    <property type="evidence" value="ECO:0007669"/>
    <property type="project" value="InterPro"/>
</dbReference>
<protein>
    <recommendedName>
        <fullName evidence="10">YcfA family protein</fullName>
    </recommendedName>
</protein>
<evidence type="ECO:0000256" key="1">
    <source>
        <dbReference type="ARBA" id="ARBA00006620"/>
    </source>
</evidence>
<organism evidence="8 9">
    <name type="scientific">Thermus parvatiensis</name>
    <dbReference type="NCBI Taxonomy" id="456163"/>
    <lineage>
        <taxon>Bacteria</taxon>
        <taxon>Thermotogati</taxon>
        <taxon>Deinococcota</taxon>
        <taxon>Deinococci</taxon>
        <taxon>Thermales</taxon>
        <taxon>Thermaceae</taxon>
        <taxon>Thermus</taxon>
    </lineage>
</organism>
<evidence type="ECO:0000256" key="6">
    <source>
        <dbReference type="ARBA" id="ARBA00022884"/>
    </source>
</evidence>
<dbReference type="GO" id="GO:0016787">
    <property type="term" value="F:hydrolase activity"/>
    <property type="evidence" value="ECO:0007669"/>
    <property type="project" value="UniProtKB-KW"/>
</dbReference>
<dbReference type="RefSeq" id="WP_060384119.1">
    <property type="nucleotide sequence ID" value="NZ_CP014141.1"/>
</dbReference>
<evidence type="ECO:0000313" key="9">
    <source>
        <dbReference type="Proteomes" id="UP000061630"/>
    </source>
</evidence>
<dbReference type="SUPFAM" id="SSF54786">
    <property type="entry name" value="YcfA/nrd intein domain"/>
    <property type="match status" value="1"/>
</dbReference>
<reference evidence="8 9" key="1">
    <citation type="submission" date="2016-01" db="EMBL/GenBank/DDBJ databases">
        <title>Genome sequence of Thermus parvatiensis, a thermophile isolated from a hot water spring.</title>
        <authorList>
            <person name="Tripathi C."/>
            <person name="Lal R."/>
        </authorList>
    </citation>
    <scope>NUCLEOTIDE SEQUENCE [LARGE SCALE GENOMIC DNA]</scope>
    <source>
        <strain evidence="8 9">RL</strain>
    </source>
</reference>
<dbReference type="AlphaFoldDB" id="A0A0X8D8I5"/>
<dbReference type="InterPro" id="IPR012933">
    <property type="entry name" value="HicA_mRNA_interferase"/>
</dbReference>
<keyword evidence="4" id="KW-0255">Endonuclease</keyword>
<evidence type="ECO:0000313" key="8">
    <source>
        <dbReference type="EMBL" id="AMA75091.1"/>
    </source>
</evidence>
<accession>A0A0X8D8I5</accession>
<keyword evidence="7" id="KW-0346">Stress response</keyword>
<evidence type="ECO:0008006" key="10">
    <source>
        <dbReference type="Google" id="ProtNLM"/>
    </source>
</evidence>
<dbReference type="PANTHER" id="PTHR34873:SF3">
    <property type="entry name" value="ADDICTION MODULE TOXIN, HICA FAMILY"/>
    <property type="match status" value="1"/>
</dbReference>
<dbReference type="Proteomes" id="UP000061630">
    <property type="component" value="Chromosome"/>
</dbReference>
<keyword evidence="2" id="KW-1277">Toxin-antitoxin system</keyword>
<dbReference type="Pfam" id="PF07927">
    <property type="entry name" value="HicA_toxin"/>
    <property type="match status" value="1"/>
</dbReference>
<evidence type="ECO:0000256" key="3">
    <source>
        <dbReference type="ARBA" id="ARBA00022722"/>
    </source>
</evidence>
<evidence type="ECO:0000256" key="2">
    <source>
        <dbReference type="ARBA" id="ARBA00022649"/>
    </source>
</evidence>
<evidence type="ECO:0000256" key="4">
    <source>
        <dbReference type="ARBA" id="ARBA00022759"/>
    </source>
</evidence>
<dbReference type="Gene3D" id="3.30.920.30">
    <property type="entry name" value="Hypothetical protein"/>
    <property type="match status" value="1"/>
</dbReference>
<evidence type="ECO:0000256" key="7">
    <source>
        <dbReference type="ARBA" id="ARBA00023016"/>
    </source>
</evidence>
<keyword evidence="5" id="KW-0378">Hydrolase</keyword>
<dbReference type="GO" id="GO:0004519">
    <property type="term" value="F:endonuclease activity"/>
    <property type="evidence" value="ECO:0007669"/>
    <property type="project" value="UniProtKB-KW"/>
</dbReference>
<name>A0A0X8D8I5_9DEIN</name>
<evidence type="ECO:0000256" key="5">
    <source>
        <dbReference type="ARBA" id="ARBA00022801"/>
    </source>
</evidence>
<dbReference type="EMBL" id="CP014141">
    <property type="protein sequence ID" value="AMA75091.1"/>
    <property type="molecule type" value="Genomic_DNA"/>
</dbReference>
<comment type="similarity">
    <text evidence="1">Belongs to the HicA mRNA interferase family.</text>
</comment>
<dbReference type="InterPro" id="IPR038570">
    <property type="entry name" value="HicA_sf"/>
</dbReference>
<dbReference type="PANTHER" id="PTHR34873">
    <property type="entry name" value="SSR1766 PROTEIN"/>
    <property type="match status" value="1"/>
</dbReference>
<keyword evidence="3" id="KW-0540">Nuclease</keyword>
<keyword evidence="6" id="KW-0694">RNA-binding</keyword>
<dbReference type="KEGG" id="tpar:AV541_01975"/>
<sequence>MSPRLIPITGQELVRLLQEEGFQVVRVRGSHVRLRHPDGRVTTVPVHPGETLRPGTLLAILKDVGWSKETYERKRLGSR</sequence>
<gene>
    <name evidence="8" type="ORF">AV541_01975</name>
</gene>
<proteinExistence type="inferred from homology"/>